<evidence type="ECO:0000259" key="10">
    <source>
        <dbReference type="SMART" id="SM00065"/>
    </source>
</evidence>
<keyword evidence="9" id="KW-1133">Transmembrane helix</keyword>
<dbReference type="EC" id="2.7.13.3" evidence="2"/>
<evidence type="ECO:0000256" key="4">
    <source>
        <dbReference type="ARBA" id="ARBA00022679"/>
    </source>
</evidence>
<dbReference type="Gene3D" id="1.20.5.1930">
    <property type="match status" value="1"/>
</dbReference>
<dbReference type="SUPFAM" id="SSF55781">
    <property type="entry name" value="GAF domain-like"/>
    <property type="match status" value="1"/>
</dbReference>
<keyword evidence="9" id="KW-0812">Transmembrane</keyword>
<sequence>MQAVPSAPTLPPVAATPLWSFGAGVCWATLGLAVLVAAISGQTTVRVGAWALALTGMALWQSDTRTSSPAPATGRLRRLHPGRRVGLIALVVDVAAVVTTGAWGSPFVFCLLGGVMVIGLAEGFATGVKTAVVATLAVAVPFHLGLEVPELDSFRLTGQWAVELLLVALLAAYARRLFGQAQEQHTLALDRMGQLTEANELLVSLHRVAQTLPASLDLKQVLASTVARLRSLIDCDVVAVLLRDEATDTWTVAESEGAALPHTFPDSYLPRPLAAATTSSVASLVVSLGPGEGLGPEILSRSGLYAPLRARGALLGLIALEQHEPGFYGRRDLRILDGFVEPAAMAIDNARWFARLRTIGADEERVRIARDMHDSVGQSLAFVAFKLDRLAGMAQEEKVQEELDVLRSEVRGVLREVRDTLCDLRTEVTDARDLVETLEEFLERVRSRADFEVTFTHEASGRLPLVQERELWRVAHEAVSNAEHHARARHLRVRWECDGVTGRLAVADDGKGFDPKQVGGTGSYGLTGMRERADAIGARIDIQSEPFVGTVIECRVQRSAAG</sequence>
<dbReference type="GO" id="GO:0016020">
    <property type="term" value="C:membrane"/>
    <property type="evidence" value="ECO:0007669"/>
    <property type="project" value="InterPro"/>
</dbReference>
<dbReference type="SMART" id="SM00065">
    <property type="entry name" value="GAF"/>
    <property type="match status" value="1"/>
</dbReference>
<keyword evidence="5" id="KW-0547">Nucleotide-binding</keyword>
<keyword evidence="7" id="KW-0067">ATP-binding</keyword>
<name>A0A6J4HIL7_9ACTN</name>
<dbReference type="InterPro" id="IPR003018">
    <property type="entry name" value="GAF"/>
</dbReference>
<dbReference type="Pfam" id="PF02518">
    <property type="entry name" value="HATPase_c"/>
    <property type="match status" value="1"/>
</dbReference>
<dbReference type="InterPro" id="IPR003594">
    <property type="entry name" value="HATPase_dom"/>
</dbReference>
<evidence type="ECO:0000256" key="2">
    <source>
        <dbReference type="ARBA" id="ARBA00012438"/>
    </source>
</evidence>
<dbReference type="PANTHER" id="PTHR24421:SF10">
    <property type="entry name" value="NITRATE_NITRITE SENSOR PROTEIN NARQ"/>
    <property type="match status" value="1"/>
</dbReference>
<feature type="domain" description="Histidine kinase/HSP90-like ATPase" evidence="11">
    <location>
        <begin position="466"/>
        <end position="560"/>
    </location>
</feature>
<keyword evidence="9" id="KW-0472">Membrane</keyword>
<dbReference type="InterPro" id="IPR036890">
    <property type="entry name" value="HATPase_C_sf"/>
</dbReference>
<dbReference type="Gene3D" id="3.30.450.40">
    <property type="match status" value="1"/>
</dbReference>
<dbReference type="InterPro" id="IPR050482">
    <property type="entry name" value="Sensor_HK_TwoCompSys"/>
</dbReference>
<gene>
    <name evidence="12" type="ORF">AVDCRST_MAG10-736</name>
</gene>
<dbReference type="Pfam" id="PF07730">
    <property type="entry name" value="HisKA_3"/>
    <property type="match status" value="1"/>
</dbReference>
<keyword evidence="4" id="KW-0808">Transferase</keyword>
<dbReference type="InterPro" id="IPR011712">
    <property type="entry name" value="Sig_transdc_His_kin_sub3_dim/P"/>
</dbReference>
<organism evidence="12">
    <name type="scientific">uncultured Acidimicrobiales bacterium</name>
    <dbReference type="NCBI Taxonomy" id="310071"/>
    <lineage>
        <taxon>Bacteria</taxon>
        <taxon>Bacillati</taxon>
        <taxon>Actinomycetota</taxon>
        <taxon>Acidimicrobiia</taxon>
        <taxon>Acidimicrobiales</taxon>
        <taxon>environmental samples</taxon>
    </lineage>
</organism>
<evidence type="ECO:0000256" key="8">
    <source>
        <dbReference type="ARBA" id="ARBA00023012"/>
    </source>
</evidence>
<comment type="catalytic activity">
    <reaction evidence="1">
        <text>ATP + protein L-histidine = ADP + protein N-phospho-L-histidine.</text>
        <dbReference type="EC" id="2.7.13.3"/>
    </reaction>
</comment>
<keyword evidence="3" id="KW-0597">Phosphoprotein</keyword>
<feature type="transmembrane region" description="Helical" evidence="9">
    <location>
        <begin position="85"/>
        <end position="118"/>
    </location>
</feature>
<dbReference type="EMBL" id="CADCTB010000048">
    <property type="protein sequence ID" value="CAA9222220.1"/>
    <property type="molecule type" value="Genomic_DNA"/>
</dbReference>
<dbReference type="SUPFAM" id="SSF55874">
    <property type="entry name" value="ATPase domain of HSP90 chaperone/DNA topoisomerase II/histidine kinase"/>
    <property type="match status" value="1"/>
</dbReference>
<reference evidence="12" key="1">
    <citation type="submission" date="2020-02" db="EMBL/GenBank/DDBJ databases">
        <authorList>
            <person name="Meier V. D."/>
        </authorList>
    </citation>
    <scope>NUCLEOTIDE SEQUENCE</scope>
    <source>
        <strain evidence="12">AVDCRST_MAG10</strain>
    </source>
</reference>
<evidence type="ECO:0000256" key="6">
    <source>
        <dbReference type="ARBA" id="ARBA00022777"/>
    </source>
</evidence>
<dbReference type="InterPro" id="IPR029016">
    <property type="entry name" value="GAF-like_dom_sf"/>
</dbReference>
<evidence type="ECO:0000256" key="7">
    <source>
        <dbReference type="ARBA" id="ARBA00022840"/>
    </source>
</evidence>
<keyword evidence="6 12" id="KW-0418">Kinase</keyword>
<dbReference type="Pfam" id="PF13492">
    <property type="entry name" value="GAF_3"/>
    <property type="match status" value="1"/>
</dbReference>
<dbReference type="CDD" id="cd16917">
    <property type="entry name" value="HATPase_UhpB-NarQ-NarX-like"/>
    <property type="match status" value="1"/>
</dbReference>
<dbReference type="GO" id="GO:0000155">
    <property type="term" value="F:phosphorelay sensor kinase activity"/>
    <property type="evidence" value="ECO:0007669"/>
    <property type="project" value="InterPro"/>
</dbReference>
<evidence type="ECO:0000256" key="3">
    <source>
        <dbReference type="ARBA" id="ARBA00022553"/>
    </source>
</evidence>
<keyword evidence="8" id="KW-0902">Two-component regulatory system</keyword>
<dbReference type="GO" id="GO:0046983">
    <property type="term" value="F:protein dimerization activity"/>
    <property type="evidence" value="ECO:0007669"/>
    <property type="project" value="InterPro"/>
</dbReference>
<accession>A0A6J4HIL7</accession>
<protein>
    <recommendedName>
        <fullName evidence="2">histidine kinase</fullName>
        <ecNumber evidence="2">2.7.13.3</ecNumber>
    </recommendedName>
</protein>
<evidence type="ECO:0000256" key="5">
    <source>
        <dbReference type="ARBA" id="ARBA00022741"/>
    </source>
</evidence>
<dbReference type="GO" id="GO:0005524">
    <property type="term" value="F:ATP binding"/>
    <property type="evidence" value="ECO:0007669"/>
    <property type="project" value="UniProtKB-KW"/>
</dbReference>
<evidence type="ECO:0000256" key="9">
    <source>
        <dbReference type="SAM" id="Phobius"/>
    </source>
</evidence>
<feature type="transmembrane region" description="Helical" evidence="9">
    <location>
        <begin position="18"/>
        <end position="39"/>
    </location>
</feature>
<dbReference type="Gene3D" id="3.30.565.10">
    <property type="entry name" value="Histidine kinase-like ATPase, C-terminal domain"/>
    <property type="match status" value="1"/>
</dbReference>
<dbReference type="SMART" id="SM00387">
    <property type="entry name" value="HATPase_c"/>
    <property type="match status" value="1"/>
</dbReference>
<dbReference type="PANTHER" id="PTHR24421">
    <property type="entry name" value="NITRATE/NITRITE SENSOR PROTEIN NARX-RELATED"/>
    <property type="match status" value="1"/>
</dbReference>
<evidence type="ECO:0000256" key="1">
    <source>
        <dbReference type="ARBA" id="ARBA00000085"/>
    </source>
</evidence>
<proteinExistence type="predicted"/>
<evidence type="ECO:0000313" key="12">
    <source>
        <dbReference type="EMBL" id="CAA9222220.1"/>
    </source>
</evidence>
<dbReference type="AlphaFoldDB" id="A0A6J4HIL7"/>
<evidence type="ECO:0000259" key="11">
    <source>
        <dbReference type="SMART" id="SM00387"/>
    </source>
</evidence>
<feature type="domain" description="GAF" evidence="10">
    <location>
        <begin position="217"/>
        <end position="357"/>
    </location>
</feature>